<proteinExistence type="predicted"/>
<gene>
    <name evidence="2" type="ORF">M5598_09480</name>
</gene>
<evidence type="ECO:0000313" key="2">
    <source>
        <dbReference type="EMBL" id="UYV25295.1"/>
    </source>
</evidence>
<sequence length="145" mass="15818">MQLDEIDWIFVVAVIFGAVGSVIGQIESIIGSEALAYFVLALKVLSAVLSIAFAIFKFLRLKPYEVVLTDKDFSLDGDDYIHKIAKSSHKKGSHPSVHTSLLLLDGSVRTIDIYDEVDGDGNVVIAHAGTSFDDKGRKLRVIIKA</sequence>
<protein>
    <submittedName>
        <fullName evidence="2">Uncharacterized protein</fullName>
    </submittedName>
</protein>
<keyword evidence="1" id="KW-1133">Transmembrane helix</keyword>
<dbReference type="RefSeq" id="WP_228086992.1">
    <property type="nucleotide sequence ID" value="NZ_CP097355.1"/>
</dbReference>
<keyword evidence="1" id="KW-0472">Membrane</keyword>
<dbReference type="Proteomes" id="UP001163036">
    <property type="component" value="Chromosome 1"/>
</dbReference>
<accession>A0AA46UGI1</accession>
<organism evidence="2 3">
    <name type="scientific">Vibrio parahaemolyticus</name>
    <dbReference type="NCBI Taxonomy" id="670"/>
    <lineage>
        <taxon>Bacteria</taxon>
        <taxon>Pseudomonadati</taxon>
        <taxon>Pseudomonadota</taxon>
        <taxon>Gammaproteobacteria</taxon>
        <taxon>Vibrionales</taxon>
        <taxon>Vibrionaceae</taxon>
        <taxon>Vibrio</taxon>
    </lineage>
</organism>
<evidence type="ECO:0000256" key="1">
    <source>
        <dbReference type="SAM" id="Phobius"/>
    </source>
</evidence>
<feature type="transmembrane region" description="Helical" evidence="1">
    <location>
        <begin position="35"/>
        <end position="56"/>
    </location>
</feature>
<feature type="transmembrane region" description="Helical" evidence="1">
    <location>
        <begin position="6"/>
        <end position="23"/>
    </location>
</feature>
<dbReference type="AlphaFoldDB" id="A0AA46UGI1"/>
<reference evidence="2" key="1">
    <citation type="submission" date="2022-05" db="EMBL/GenBank/DDBJ databases">
        <title>Megaplasmid of Vibrio parahaemolyticus.</title>
        <authorList>
            <person name="Strauch E."/>
            <person name="Borowiak M."/>
        </authorList>
    </citation>
    <scope>NUCLEOTIDE SEQUENCE</scope>
    <source>
        <strain evidence="2">16-VB00198</strain>
    </source>
</reference>
<dbReference type="EMBL" id="CP097355">
    <property type="protein sequence ID" value="UYV25295.1"/>
    <property type="molecule type" value="Genomic_DNA"/>
</dbReference>
<keyword evidence="1" id="KW-0812">Transmembrane</keyword>
<evidence type="ECO:0000313" key="3">
    <source>
        <dbReference type="Proteomes" id="UP001163036"/>
    </source>
</evidence>
<name>A0AA46UGI1_VIBPH</name>